<dbReference type="OrthoDB" id="66144at2759"/>
<protein>
    <submittedName>
        <fullName evidence="1">Uncharacterized protein</fullName>
    </submittedName>
</protein>
<feature type="non-terminal residue" evidence="1">
    <location>
        <position position="143"/>
    </location>
</feature>
<comment type="caution">
    <text evidence="1">The sequence shown here is derived from an EMBL/GenBank/DDBJ whole genome shotgun (WGS) entry which is preliminary data.</text>
</comment>
<feature type="non-terminal residue" evidence="1">
    <location>
        <position position="1"/>
    </location>
</feature>
<name>A0A813EQ40_POLGL</name>
<dbReference type="Proteomes" id="UP000654075">
    <property type="component" value="Unassembled WGS sequence"/>
</dbReference>
<dbReference type="EMBL" id="CAJNNV010012174">
    <property type="protein sequence ID" value="CAE8600460.1"/>
    <property type="molecule type" value="Genomic_DNA"/>
</dbReference>
<organism evidence="1 2">
    <name type="scientific">Polarella glacialis</name>
    <name type="common">Dinoflagellate</name>
    <dbReference type="NCBI Taxonomy" id="89957"/>
    <lineage>
        <taxon>Eukaryota</taxon>
        <taxon>Sar</taxon>
        <taxon>Alveolata</taxon>
        <taxon>Dinophyceae</taxon>
        <taxon>Suessiales</taxon>
        <taxon>Suessiaceae</taxon>
        <taxon>Polarella</taxon>
    </lineage>
</organism>
<accession>A0A813EQ40</accession>
<sequence>EWQLGAARGLRLITCVESLDSAVDFENGDLFGDTNELQWPVGRDLQRWGVFQVPPSGTSPEAWSAVGNPPLQLSRAEAEATQPVLLPGLLSEGEVTLIDTLGRARMAKMAEVQEGLSPFDLPEEEAGFHAAAEAALHCSGPHR</sequence>
<evidence type="ECO:0000313" key="2">
    <source>
        <dbReference type="Proteomes" id="UP000654075"/>
    </source>
</evidence>
<gene>
    <name evidence="1" type="ORF">PGLA1383_LOCUS18787</name>
</gene>
<evidence type="ECO:0000313" key="1">
    <source>
        <dbReference type="EMBL" id="CAE8600460.1"/>
    </source>
</evidence>
<keyword evidence="2" id="KW-1185">Reference proteome</keyword>
<dbReference type="AlphaFoldDB" id="A0A813EQ40"/>
<reference evidence="1" key="1">
    <citation type="submission" date="2021-02" db="EMBL/GenBank/DDBJ databases">
        <authorList>
            <person name="Dougan E. K."/>
            <person name="Rhodes N."/>
            <person name="Thang M."/>
            <person name="Chan C."/>
        </authorList>
    </citation>
    <scope>NUCLEOTIDE SEQUENCE</scope>
</reference>
<proteinExistence type="predicted"/>